<evidence type="ECO:0000313" key="12">
    <source>
        <dbReference type="EMBL" id="OAT05425.1"/>
    </source>
</evidence>
<feature type="compositionally biased region" description="Polar residues" evidence="9">
    <location>
        <begin position="184"/>
        <end position="198"/>
    </location>
</feature>
<feature type="compositionally biased region" description="Polar residues" evidence="9">
    <location>
        <begin position="1483"/>
        <end position="1495"/>
    </location>
</feature>
<dbReference type="PANTHER" id="PTHR46459:SF1">
    <property type="entry name" value="E1A-BINDING PROTEIN P400"/>
    <property type="match status" value="1"/>
</dbReference>
<feature type="region of interest" description="Disordered" evidence="9">
    <location>
        <begin position="710"/>
        <end position="758"/>
    </location>
</feature>
<feature type="compositionally biased region" description="Polar residues" evidence="9">
    <location>
        <begin position="124"/>
        <end position="137"/>
    </location>
</feature>
<evidence type="ECO:0000256" key="3">
    <source>
        <dbReference type="ARBA" id="ARBA00022763"/>
    </source>
</evidence>
<dbReference type="RefSeq" id="XP_002627151.1">
    <property type="nucleotide sequence ID" value="XM_002627105.2"/>
</dbReference>
<feature type="compositionally biased region" description="Polar residues" evidence="9">
    <location>
        <begin position="315"/>
        <end position="325"/>
    </location>
</feature>
<feature type="domain" description="Myb-like" evidence="10">
    <location>
        <begin position="915"/>
        <end position="975"/>
    </location>
</feature>
<evidence type="ECO:0000256" key="6">
    <source>
        <dbReference type="ARBA" id="ARBA00023242"/>
    </source>
</evidence>
<feature type="compositionally biased region" description="Low complexity" evidence="9">
    <location>
        <begin position="1013"/>
        <end position="1027"/>
    </location>
</feature>
<evidence type="ECO:0000256" key="4">
    <source>
        <dbReference type="ARBA" id="ARBA00022853"/>
    </source>
</evidence>
<evidence type="ECO:0000256" key="7">
    <source>
        <dbReference type="ARBA" id="ARBA00025178"/>
    </source>
</evidence>
<feature type="domain" description="HSA" evidence="11">
    <location>
        <begin position="647"/>
        <end position="722"/>
    </location>
</feature>
<dbReference type="GO" id="GO:0006281">
    <property type="term" value="P:DNA repair"/>
    <property type="evidence" value="ECO:0007669"/>
    <property type="project" value="UniProtKB-KW"/>
</dbReference>
<dbReference type="SMART" id="SM00573">
    <property type="entry name" value="HSA"/>
    <property type="match status" value="1"/>
</dbReference>
<feature type="region of interest" description="Disordered" evidence="9">
    <location>
        <begin position="1013"/>
        <end position="1048"/>
    </location>
</feature>
<feature type="compositionally biased region" description="Polar residues" evidence="9">
    <location>
        <begin position="272"/>
        <end position="302"/>
    </location>
</feature>
<feature type="compositionally biased region" description="Low complexity" evidence="9">
    <location>
        <begin position="1138"/>
        <end position="1168"/>
    </location>
</feature>
<feature type="compositionally biased region" description="Polar residues" evidence="9">
    <location>
        <begin position="145"/>
        <end position="160"/>
    </location>
</feature>
<accession>A0A179UBM5</accession>
<dbReference type="GO" id="GO:0003682">
    <property type="term" value="F:chromatin binding"/>
    <property type="evidence" value="ECO:0007669"/>
    <property type="project" value="TreeGrafter"/>
</dbReference>
<dbReference type="CDD" id="cd00167">
    <property type="entry name" value="SANT"/>
    <property type="match status" value="1"/>
</dbReference>
<dbReference type="InterPro" id="IPR001005">
    <property type="entry name" value="SANT/Myb"/>
</dbReference>
<feature type="region of interest" description="Disordered" evidence="9">
    <location>
        <begin position="1480"/>
        <end position="1543"/>
    </location>
</feature>
<feature type="compositionally biased region" description="Gly residues" evidence="9">
    <location>
        <begin position="1513"/>
        <end position="1529"/>
    </location>
</feature>
<comment type="function">
    <text evidence="7">Component of the NuA4 histone acetyltransferase complex which is involved in transcriptional activation of selected genes principally by acetylation of nucleosomal histone H4 and H2A. The NuA4 complex is also involved in DNA repair.</text>
</comment>
<comment type="subcellular location">
    <subcellularLocation>
        <location evidence="1">Nucleus</location>
    </subcellularLocation>
</comment>
<proteinExistence type="inferred from homology"/>
<feature type="compositionally biased region" description="Basic and acidic residues" evidence="9">
    <location>
        <begin position="425"/>
        <end position="440"/>
    </location>
</feature>
<evidence type="ECO:0000259" key="11">
    <source>
        <dbReference type="PROSITE" id="PS51204"/>
    </source>
</evidence>
<sequence length="1543" mass="169260">MLRDELLQSKHDEIARCVSSRKRKLSELYFATVGFPGATDGSPQHLQYQQREQEFLDANDITKGRLFNEGTLPRRPDVAPLQVSPRDDKLNQGSLSASAADRITDSHRRKPIFSPVRIAVSSPKLPSTGTYTETGSQDIFRPQDHTPTGTTESVAVQASSGELDIPQITPSASHDAIREKEVSSPASTQQTIAATVTPVTDVDMDEAPDGQDNTGTTEVPAPESDLPIGSRKTVAEIQDNATGASLPTSDAPERQHGKRSGNDLPCLATDASPKSTDQPLSPASSRGQLSSTTSVSDRTPATSPAKEQPQREPQNESTTPPNSGRSIPVPMVTADISTIRRAPATPDEQLKFEAEQSSIQQAASKPTKNAPYTGSAFSSFQLTPENSFSSPKKPPDSHNEPDLSKSSKTSVAPENRPLVNGALRLDTEGVKPEPVSKSHEPQSAPVTLELPEGAGGSPLPSATRKTSTSSAPTQPHFQPERMTTRVSSGAIRHRSVSEILGETPKSAMDKTFDKAVSESPTATSENSQVRSRPKNKRENQKERSKLSTVVFPKQQSAAEKNESADLVRTPSGHTRSLNEEKDYLFTLFQAKAHYPPRSMHLSSLLSTAHKTLTTANHFVEYQEQMDCRSLKRIYQLQHANRWPLRQLQRSAEPERSGTHWDVLLDHMKWMRTDFREERKWKIAAAKRCADWCAEYVSSSDGRRAELRIPARVPPATSKIEESGNHKTTPSYSDDRVDDSLPHSQPTPDLISSMEDDSVSEGFNDEVHPDLSDGVVPAAIFSLGSDEFTFGMERTPAFEKILEELPLYIPINISSETNLPQFKRPPDSSWRKELLAVSKYATGKLEFTSKQPPRKRSRYDYSDNDDDVDVDAIEIPPEQTNVALFQPQNKHIRDRIHPGQVFRPPTEFLMPSLGFYESRQPSQWTCAEEDELKRIVKEYSFNWSLISACLTPPSLYTSGADRRTPWECFEKWVQLEGLPTEMLKTPYFRAYTSRVESAQRAVLAAQQQQQQQAQAQVQAQAQANPQRQGSNPPPTPTAILRRRPTTPMRVERKRSVRHLTLLDCMRKLSKKRETLLQKQQHATHLAASRKLNEVNQPRPPISTPAEFSRLKHERELKIQENQEQYKQAMIAQRMAMAHRVAQQQQAQHQQQQQQLQQQQQHRQMPNQQALLNGIPPRNTASAPPNGVMQGIPAPSGLPNGLPVSAALAQSRPHPGMQLPTGAQVNGMPNPGMGLKMIPQPGIPQAMNGRPGIQTQASSDNARIIREASRVQEEQQRMVQSRQQQLQNQQQSFIPQGPHSSPNMSMGNMNVNPNNPAMLTFQAVSGVNSPSFHASSLAQGVSTASPRLNHANVLANAAAGLPTLVSIQNTIRRTNPNMSQEQITKLATERLQHIQQQRMSQAAMNAAAGNTMGSMQTSYQMHHDGNMHQLSHANVPNGGVPASMQTLQQTQGYSPLMRVTQTVQQPNRMGVNGSPAMNAAMAVQQGRSATAQAHRSTGGQGGHGPGPVPGPGPSPGGVSGSGQGSGVGPGPGKSPRPPQAQMASS</sequence>
<feature type="compositionally biased region" description="Basic and acidic residues" evidence="9">
    <location>
        <begin position="507"/>
        <end position="516"/>
    </location>
</feature>
<feature type="region of interest" description="Disordered" evidence="9">
    <location>
        <begin position="69"/>
        <end position="99"/>
    </location>
</feature>
<dbReference type="VEuPathDB" id="FungiDB:BDBG_01822"/>
<evidence type="ECO:0000256" key="5">
    <source>
        <dbReference type="ARBA" id="ARBA00023204"/>
    </source>
</evidence>
<dbReference type="InterPro" id="IPR009057">
    <property type="entry name" value="Homeodomain-like_sf"/>
</dbReference>
<feature type="region of interest" description="Disordered" evidence="9">
    <location>
        <begin position="120"/>
        <end position="574"/>
    </location>
</feature>
<dbReference type="Pfam" id="PF07529">
    <property type="entry name" value="HSA"/>
    <property type="match status" value="1"/>
</dbReference>
<keyword evidence="4" id="KW-0156">Chromatin regulator</keyword>
<dbReference type="Pfam" id="PF13921">
    <property type="entry name" value="Myb_DNA-bind_6"/>
    <property type="match status" value="1"/>
</dbReference>
<dbReference type="STRING" id="559298.A0A179UBM5"/>
<feature type="compositionally biased region" description="Basic and acidic residues" evidence="9">
    <location>
        <begin position="393"/>
        <end position="405"/>
    </location>
</feature>
<feature type="compositionally biased region" description="Polar residues" evidence="9">
    <location>
        <begin position="239"/>
        <end position="248"/>
    </location>
</feature>
<dbReference type="PROSITE" id="PS50090">
    <property type="entry name" value="MYB_LIKE"/>
    <property type="match status" value="1"/>
</dbReference>
<reference evidence="13" key="1">
    <citation type="journal article" date="2015" name="PLoS Genet.">
        <title>The dynamic genome and transcriptome of the human fungal pathogen Blastomyces and close relative Emmonsia.</title>
        <authorList>
            <person name="Munoz J.F."/>
            <person name="Gauthier G.M."/>
            <person name="Desjardins C.A."/>
            <person name="Gallo J.E."/>
            <person name="Holder J."/>
            <person name="Sullivan T.D."/>
            <person name="Marty A.J."/>
            <person name="Carmen J.C."/>
            <person name="Chen Z."/>
            <person name="Ding L."/>
            <person name="Gujja S."/>
            <person name="Magrini V."/>
            <person name="Misas E."/>
            <person name="Mitreva M."/>
            <person name="Priest M."/>
            <person name="Saif S."/>
            <person name="Whiston E.A."/>
            <person name="Young S."/>
            <person name="Zeng Q."/>
            <person name="Goldman W.E."/>
            <person name="Mardis E.R."/>
            <person name="Taylor J.W."/>
            <person name="McEwen J.G."/>
            <person name="Clay O.K."/>
            <person name="Klein B.S."/>
            <person name="Cuomo C.A."/>
        </authorList>
    </citation>
    <scope>NUCLEOTIDE SEQUENCE [LARGE SCALE GENOMIC DNA]</scope>
    <source>
        <strain evidence="13">SLH14081</strain>
    </source>
</reference>
<dbReference type="GO" id="GO:0006325">
    <property type="term" value="P:chromatin organization"/>
    <property type="evidence" value="ECO:0007669"/>
    <property type="project" value="UniProtKB-KW"/>
</dbReference>
<dbReference type="SMART" id="SM00717">
    <property type="entry name" value="SANT"/>
    <property type="match status" value="1"/>
</dbReference>
<keyword evidence="13" id="KW-1185">Reference proteome</keyword>
<dbReference type="PROSITE" id="PS51204">
    <property type="entry name" value="HSA"/>
    <property type="match status" value="1"/>
</dbReference>
<feature type="compositionally biased region" description="Polar residues" evidence="9">
    <location>
        <begin position="518"/>
        <end position="530"/>
    </location>
</feature>
<evidence type="ECO:0000313" key="13">
    <source>
        <dbReference type="Proteomes" id="UP000002038"/>
    </source>
</evidence>
<dbReference type="GO" id="GO:0035267">
    <property type="term" value="C:NuA4 histone acetyltransferase complex"/>
    <property type="evidence" value="ECO:0007669"/>
    <property type="project" value="TreeGrafter"/>
</dbReference>
<gene>
    <name evidence="12" type="ORF">BDBG_01822</name>
</gene>
<feature type="compositionally biased region" description="Polar residues" evidence="9">
    <location>
        <begin position="355"/>
        <end position="390"/>
    </location>
</feature>
<keyword evidence="6" id="KW-0539">Nucleus</keyword>
<dbReference type="Gene3D" id="1.10.10.60">
    <property type="entry name" value="Homeodomain-like"/>
    <property type="match status" value="1"/>
</dbReference>
<dbReference type="InterPro" id="IPR014012">
    <property type="entry name" value="HSA_dom"/>
</dbReference>
<evidence type="ECO:0000256" key="9">
    <source>
        <dbReference type="SAM" id="MobiDB-lite"/>
    </source>
</evidence>
<evidence type="ECO:0000256" key="1">
    <source>
        <dbReference type="ARBA" id="ARBA00004123"/>
    </source>
</evidence>
<organism evidence="12 13">
    <name type="scientific">Blastomyces gilchristii (strain SLH14081)</name>
    <name type="common">Blastomyces dermatitidis</name>
    <dbReference type="NCBI Taxonomy" id="559298"/>
    <lineage>
        <taxon>Eukaryota</taxon>
        <taxon>Fungi</taxon>
        <taxon>Dikarya</taxon>
        <taxon>Ascomycota</taxon>
        <taxon>Pezizomycotina</taxon>
        <taxon>Eurotiomycetes</taxon>
        <taxon>Eurotiomycetidae</taxon>
        <taxon>Onygenales</taxon>
        <taxon>Ajellomycetaceae</taxon>
        <taxon>Blastomyces</taxon>
    </lineage>
</organism>
<dbReference type="SUPFAM" id="SSF46689">
    <property type="entry name" value="Homeodomain-like"/>
    <property type="match status" value="1"/>
</dbReference>
<dbReference type="EMBL" id="GG657450">
    <property type="protein sequence ID" value="OAT05425.1"/>
    <property type="molecule type" value="Genomic_DNA"/>
</dbReference>
<dbReference type="GO" id="GO:0005634">
    <property type="term" value="C:nucleus"/>
    <property type="evidence" value="ECO:0007669"/>
    <property type="project" value="UniProtKB-SubCell"/>
</dbReference>
<feature type="compositionally biased region" description="Polar residues" evidence="9">
    <location>
        <begin position="463"/>
        <end position="476"/>
    </location>
</feature>
<protein>
    <recommendedName>
        <fullName evidence="8">Vacuolar import and degradation protein 21</fullName>
    </recommendedName>
</protein>
<feature type="compositionally biased region" description="Basic and acidic residues" evidence="9">
    <location>
        <begin position="536"/>
        <end position="545"/>
    </location>
</feature>
<dbReference type="OrthoDB" id="5364245at2759"/>
<keyword evidence="5" id="KW-0234">DNA repair</keyword>
<feature type="region of interest" description="Disordered" evidence="9">
    <location>
        <begin position="1138"/>
        <end position="1204"/>
    </location>
</feature>
<dbReference type="Proteomes" id="UP000002038">
    <property type="component" value="Unassembled WGS sequence"/>
</dbReference>
<dbReference type="PANTHER" id="PTHR46459">
    <property type="entry name" value="E1A-BINDING PROTEIN P400-RELATED"/>
    <property type="match status" value="1"/>
</dbReference>
<evidence type="ECO:0000259" key="10">
    <source>
        <dbReference type="PROSITE" id="PS50090"/>
    </source>
</evidence>
<keyword evidence="3" id="KW-0227">DNA damage</keyword>
<evidence type="ECO:0000256" key="8">
    <source>
        <dbReference type="ARBA" id="ARBA00029670"/>
    </source>
</evidence>
<evidence type="ECO:0000256" key="2">
    <source>
        <dbReference type="ARBA" id="ARBA00008913"/>
    </source>
</evidence>
<dbReference type="GeneID" id="8506962"/>
<comment type="similarity">
    <text evidence="2">Belongs to the EAF1 family.</text>
</comment>
<dbReference type="KEGG" id="bgh:BDBG_01822"/>
<name>A0A179UBM5_BLAGS</name>